<dbReference type="EMBL" id="CAWYQH010000001">
    <property type="protein sequence ID" value="CAK8672727.1"/>
    <property type="molecule type" value="Genomic_DNA"/>
</dbReference>
<sequence length="232" mass="26029">MLYQPRNSIRLALLVCCILIVIFALLAVECDGKSYTRRNSKKRTNSRKKSNYNNKHKVSDSFNWYPSKTTKKRKKSLGKYGKGGIAAGAVLIPSVIYLNRRRHYSLTRKIPTTNSSYIYYNSSDLSTGFNVNNNTFWTPLLLPLDKKTAINCLIVPRNITASLCVDVFTRYITNETKFMTPKEFMINSKQSAPSQSVNDINLCCDGDSGSINLTATKLSLLGLALLAVFANM</sequence>
<evidence type="ECO:0000256" key="2">
    <source>
        <dbReference type="SAM" id="Phobius"/>
    </source>
</evidence>
<gene>
    <name evidence="4" type="ORF">CVLEPA_LOCUS2414</name>
</gene>
<organism evidence="4 5">
    <name type="scientific">Clavelina lepadiformis</name>
    <name type="common">Light-bulb sea squirt</name>
    <name type="synonym">Ascidia lepadiformis</name>
    <dbReference type="NCBI Taxonomy" id="159417"/>
    <lineage>
        <taxon>Eukaryota</taxon>
        <taxon>Metazoa</taxon>
        <taxon>Chordata</taxon>
        <taxon>Tunicata</taxon>
        <taxon>Ascidiacea</taxon>
        <taxon>Aplousobranchia</taxon>
        <taxon>Clavelinidae</taxon>
        <taxon>Clavelina</taxon>
    </lineage>
</organism>
<name>A0ABP0F394_CLALP</name>
<accession>A0ABP0F394</accession>
<feature type="compositionally biased region" description="Basic residues" evidence="1">
    <location>
        <begin position="37"/>
        <end position="56"/>
    </location>
</feature>
<feature type="chain" id="PRO_5046693499" evidence="3">
    <location>
        <begin position="33"/>
        <end position="232"/>
    </location>
</feature>
<evidence type="ECO:0000256" key="1">
    <source>
        <dbReference type="SAM" id="MobiDB-lite"/>
    </source>
</evidence>
<proteinExistence type="predicted"/>
<evidence type="ECO:0000256" key="3">
    <source>
        <dbReference type="SAM" id="SignalP"/>
    </source>
</evidence>
<feature type="signal peptide" evidence="3">
    <location>
        <begin position="1"/>
        <end position="32"/>
    </location>
</feature>
<evidence type="ECO:0000313" key="5">
    <source>
        <dbReference type="Proteomes" id="UP001642483"/>
    </source>
</evidence>
<evidence type="ECO:0000313" key="4">
    <source>
        <dbReference type="EMBL" id="CAK8672727.1"/>
    </source>
</evidence>
<feature type="region of interest" description="Disordered" evidence="1">
    <location>
        <begin position="37"/>
        <end position="61"/>
    </location>
</feature>
<dbReference type="Proteomes" id="UP001642483">
    <property type="component" value="Unassembled WGS sequence"/>
</dbReference>
<feature type="transmembrane region" description="Helical" evidence="2">
    <location>
        <begin position="80"/>
        <end position="99"/>
    </location>
</feature>
<keyword evidence="3" id="KW-0732">Signal</keyword>
<keyword evidence="2" id="KW-0812">Transmembrane</keyword>
<keyword evidence="2" id="KW-0472">Membrane</keyword>
<comment type="caution">
    <text evidence="4">The sequence shown here is derived from an EMBL/GenBank/DDBJ whole genome shotgun (WGS) entry which is preliminary data.</text>
</comment>
<protein>
    <submittedName>
        <fullName evidence="4">Uncharacterized protein</fullName>
    </submittedName>
</protein>
<keyword evidence="5" id="KW-1185">Reference proteome</keyword>
<keyword evidence="2" id="KW-1133">Transmembrane helix</keyword>
<reference evidence="4 5" key="1">
    <citation type="submission" date="2024-02" db="EMBL/GenBank/DDBJ databases">
        <authorList>
            <person name="Daric V."/>
            <person name="Darras S."/>
        </authorList>
    </citation>
    <scope>NUCLEOTIDE SEQUENCE [LARGE SCALE GENOMIC DNA]</scope>
</reference>